<feature type="domain" description="Rhodanese" evidence="1">
    <location>
        <begin position="35"/>
        <end position="123"/>
    </location>
</feature>
<dbReference type="AlphaFoldDB" id="A0A2M7FX98"/>
<reference evidence="2 3" key="1">
    <citation type="submission" date="2017-09" db="EMBL/GenBank/DDBJ databases">
        <title>Depth-based differentiation of microbial function through sediment-hosted aquifers and enrichment of novel symbionts in the deep terrestrial subsurface.</title>
        <authorList>
            <person name="Probst A.J."/>
            <person name="Ladd B."/>
            <person name="Jarett J.K."/>
            <person name="Geller-Mcgrath D.E."/>
            <person name="Sieber C.M."/>
            <person name="Emerson J.B."/>
            <person name="Anantharaman K."/>
            <person name="Thomas B.C."/>
            <person name="Malmstrom R."/>
            <person name="Stieglmeier M."/>
            <person name="Klingl A."/>
            <person name="Woyke T."/>
            <person name="Ryan C.M."/>
            <person name="Banfield J.F."/>
        </authorList>
    </citation>
    <scope>NUCLEOTIDE SEQUENCE [LARGE SCALE GENOMIC DNA]</scope>
    <source>
        <strain evidence="2">CG17_big_fil_post_rev_8_21_14_2_50_48_46</strain>
    </source>
</reference>
<dbReference type="PROSITE" id="PS50206">
    <property type="entry name" value="RHODANESE_3"/>
    <property type="match status" value="1"/>
</dbReference>
<dbReference type="Pfam" id="PF00581">
    <property type="entry name" value="Rhodanese"/>
    <property type="match status" value="1"/>
</dbReference>
<dbReference type="CDD" id="cd00158">
    <property type="entry name" value="RHOD"/>
    <property type="match status" value="1"/>
</dbReference>
<dbReference type="SUPFAM" id="SSF52821">
    <property type="entry name" value="Rhodanese/Cell cycle control phosphatase"/>
    <property type="match status" value="1"/>
</dbReference>
<dbReference type="InterPro" id="IPR036873">
    <property type="entry name" value="Rhodanese-like_dom_sf"/>
</dbReference>
<protein>
    <submittedName>
        <fullName evidence="2">Rhodanese-like domain-containing protein</fullName>
    </submittedName>
</protein>
<proteinExistence type="predicted"/>
<sequence>MNFVKNLTLSQVNSMIETLIQEMNLDQVYQAFQTPPENTVFLDIRRPEEWAEGVIPGAETIRLNNLNQVLEKLDKSKTYIVICRSGFRSEIACQEMAEAGFKNLFNFADGMLAWYEKGYPTAQVNT</sequence>
<evidence type="ECO:0000313" key="2">
    <source>
        <dbReference type="EMBL" id="PIW13887.1"/>
    </source>
</evidence>
<evidence type="ECO:0000313" key="3">
    <source>
        <dbReference type="Proteomes" id="UP000231019"/>
    </source>
</evidence>
<dbReference type="SMART" id="SM00450">
    <property type="entry name" value="RHOD"/>
    <property type="match status" value="1"/>
</dbReference>
<dbReference type="PANTHER" id="PTHR43031">
    <property type="entry name" value="FAD-DEPENDENT OXIDOREDUCTASE"/>
    <property type="match status" value="1"/>
</dbReference>
<name>A0A2M7FX98_9BACT</name>
<gene>
    <name evidence="2" type="ORF">COW36_24795</name>
</gene>
<dbReference type="Gene3D" id="3.40.250.10">
    <property type="entry name" value="Rhodanese-like domain"/>
    <property type="match status" value="1"/>
</dbReference>
<comment type="caution">
    <text evidence="2">The sequence shown here is derived from an EMBL/GenBank/DDBJ whole genome shotgun (WGS) entry which is preliminary data.</text>
</comment>
<dbReference type="InterPro" id="IPR050229">
    <property type="entry name" value="GlpE_sulfurtransferase"/>
</dbReference>
<dbReference type="PANTHER" id="PTHR43031:SF16">
    <property type="entry name" value="OXIDOREDUCTASE"/>
    <property type="match status" value="1"/>
</dbReference>
<evidence type="ECO:0000259" key="1">
    <source>
        <dbReference type="PROSITE" id="PS50206"/>
    </source>
</evidence>
<dbReference type="EMBL" id="PFFQ01000066">
    <property type="protein sequence ID" value="PIW13887.1"/>
    <property type="molecule type" value="Genomic_DNA"/>
</dbReference>
<dbReference type="InterPro" id="IPR001763">
    <property type="entry name" value="Rhodanese-like_dom"/>
</dbReference>
<accession>A0A2M7FX98</accession>
<dbReference type="Proteomes" id="UP000231019">
    <property type="component" value="Unassembled WGS sequence"/>
</dbReference>
<organism evidence="2 3">
    <name type="scientific">bacterium (Candidatus Blackallbacteria) CG17_big_fil_post_rev_8_21_14_2_50_48_46</name>
    <dbReference type="NCBI Taxonomy" id="2014261"/>
    <lineage>
        <taxon>Bacteria</taxon>
        <taxon>Candidatus Blackallbacteria</taxon>
    </lineage>
</organism>